<dbReference type="Gene3D" id="3.60.21.10">
    <property type="match status" value="1"/>
</dbReference>
<evidence type="ECO:0000259" key="1">
    <source>
        <dbReference type="Pfam" id="PF00149"/>
    </source>
</evidence>
<sequence>MAQRVIDLCKRGAEQNNKAKYRQGNVILLPEAAEVVVTGDLHGHRRNFERITQYADLETNHNRHIIFQEILHGGPEDECGGCLSFRVFADIIEYQLRYPDRVHLIMGNHDTAIINDRDVLKNGKEMNRALTGAMQRCFGDQYEEVSTALDEYLFSQPLAVKSPNGVWISHSLPKDRFVDDFDPSIFERPLTSEDLHRPNSVYLLTWGRRHSESTLQTLAEMLGVDIFILGHQAQDSGWCKAGKNLIILASDHDRGCMLKFETDKTYTANELAEAIIPLASLD</sequence>
<dbReference type="EMBL" id="CP019791">
    <property type="protein sequence ID" value="AQT67968.1"/>
    <property type="molecule type" value="Genomic_DNA"/>
</dbReference>
<dbReference type="Proteomes" id="UP000189674">
    <property type="component" value="Chromosome"/>
</dbReference>
<dbReference type="RefSeq" id="WP_146660586.1">
    <property type="nucleotide sequence ID" value="NZ_CP019791.1"/>
</dbReference>
<name>A0A1U9NJP9_9BACT</name>
<gene>
    <name evidence="2" type="ORF">STSP2_01122</name>
</gene>
<dbReference type="OrthoDB" id="272116at2"/>
<dbReference type="SUPFAM" id="SSF56300">
    <property type="entry name" value="Metallo-dependent phosphatases"/>
    <property type="match status" value="1"/>
</dbReference>
<keyword evidence="3" id="KW-1185">Reference proteome</keyword>
<accession>A0A1U9NJP9</accession>
<reference evidence="3" key="1">
    <citation type="submission" date="2017-02" db="EMBL/GenBank/DDBJ databases">
        <title>Comparative genomics and description of representatives of a novel lineage of planctomycetes thriving in anoxic sediments.</title>
        <authorList>
            <person name="Spring S."/>
            <person name="Bunk B."/>
            <person name="Sproer C."/>
        </authorList>
    </citation>
    <scope>NUCLEOTIDE SEQUENCE [LARGE SCALE GENOMIC DNA]</scope>
    <source>
        <strain evidence="3">ST-NAGAB-D1</strain>
    </source>
</reference>
<proteinExistence type="predicted"/>
<organism evidence="2 3">
    <name type="scientific">Anaerohalosphaera lusitana</name>
    <dbReference type="NCBI Taxonomy" id="1936003"/>
    <lineage>
        <taxon>Bacteria</taxon>
        <taxon>Pseudomonadati</taxon>
        <taxon>Planctomycetota</taxon>
        <taxon>Phycisphaerae</taxon>
        <taxon>Sedimentisphaerales</taxon>
        <taxon>Anaerohalosphaeraceae</taxon>
        <taxon>Anaerohalosphaera</taxon>
    </lineage>
</organism>
<evidence type="ECO:0000313" key="3">
    <source>
        <dbReference type="Proteomes" id="UP000189674"/>
    </source>
</evidence>
<dbReference type="STRING" id="1936003.STSP2_01122"/>
<evidence type="ECO:0000313" key="2">
    <source>
        <dbReference type="EMBL" id="AQT67968.1"/>
    </source>
</evidence>
<dbReference type="GO" id="GO:0016787">
    <property type="term" value="F:hydrolase activity"/>
    <property type="evidence" value="ECO:0007669"/>
    <property type="project" value="InterPro"/>
</dbReference>
<feature type="domain" description="Calcineurin-like phosphoesterase" evidence="1">
    <location>
        <begin position="35"/>
        <end position="233"/>
    </location>
</feature>
<dbReference type="AlphaFoldDB" id="A0A1U9NJP9"/>
<dbReference type="Pfam" id="PF00149">
    <property type="entry name" value="Metallophos"/>
    <property type="match status" value="1"/>
</dbReference>
<protein>
    <submittedName>
        <fullName evidence="2">Calcineurin-like phosphoesterase</fullName>
    </submittedName>
</protein>
<dbReference type="InterPro" id="IPR004843">
    <property type="entry name" value="Calcineurin-like_PHP"/>
</dbReference>
<dbReference type="KEGG" id="alus:STSP2_01122"/>
<dbReference type="InterPro" id="IPR029052">
    <property type="entry name" value="Metallo-depent_PP-like"/>
</dbReference>